<dbReference type="Gene3D" id="1.10.4030.10">
    <property type="entry name" value="Porin chaperone SurA, peptide-binding domain"/>
    <property type="match status" value="1"/>
</dbReference>
<dbReference type="SUPFAM" id="SSF109998">
    <property type="entry name" value="Triger factor/SurA peptide-binding domain-like"/>
    <property type="match status" value="1"/>
</dbReference>
<dbReference type="InterPro" id="IPR050280">
    <property type="entry name" value="OMP_Chaperone_SurA"/>
</dbReference>
<dbReference type="Pfam" id="PF13624">
    <property type="entry name" value="SurA_N_3"/>
    <property type="match status" value="1"/>
</dbReference>
<evidence type="ECO:0000313" key="4">
    <source>
        <dbReference type="Proteomes" id="UP000191897"/>
    </source>
</evidence>
<keyword evidence="1 2" id="KW-0732">Signal</keyword>
<sequence length="316" mass="35143">MMNFGKTALRGAAFAFAIFAVPMAIVPYAGQAFADSTVKIVVNKTPITNDDIAKRVAFLKLQRQSGNLNEKAREQLVDEALKREEIGRVKMSVSTDDVDAAFARFAGNNKMTPQQLTKVLSQAGVGADHFKSFIAIQMSWPRLVNARYGARGKMSTQDLVTRLKERGGDKPVTTEYFLQQVIFVIPESKRNAITGKRKAEAEASRKRYPGCDQAMSFAATMRDVAIKDLGRILAPELPEDWKALVEKTKEGGTTGTRVTEKGVEYLAICKQRQVSDDYAAEMVFKSEDLMKAKDGENPNEKKYMDELRKKAQIVNT</sequence>
<proteinExistence type="predicted"/>
<evidence type="ECO:0000313" key="3">
    <source>
        <dbReference type="EMBL" id="CUX35018.1"/>
    </source>
</evidence>
<dbReference type="PANTHER" id="PTHR47637:SF1">
    <property type="entry name" value="CHAPERONE SURA"/>
    <property type="match status" value="1"/>
</dbReference>
<organism evidence="3 4">
    <name type="scientific">Agrobacterium tumefaciens str. Kerr 14</name>
    <dbReference type="NCBI Taxonomy" id="1183424"/>
    <lineage>
        <taxon>Bacteria</taxon>
        <taxon>Pseudomonadati</taxon>
        <taxon>Pseudomonadota</taxon>
        <taxon>Alphaproteobacteria</taxon>
        <taxon>Hyphomicrobiales</taxon>
        <taxon>Rhizobiaceae</taxon>
        <taxon>Rhizobium/Agrobacterium group</taxon>
        <taxon>Agrobacterium</taxon>
        <taxon>Agrobacterium tumefaciens complex</taxon>
    </lineage>
</organism>
<reference evidence="3 4" key="1">
    <citation type="submission" date="2016-01" db="EMBL/GenBank/DDBJ databases">
        <authorList>
            <person name="Oliw E.H."/>
        </authorList>
    </citation>
    <scope>NUCLEOTIDE SEQUENCE [LARGE SCALE GENOMIC DNA]</scope>
    <source>
        <strain evidence="3 4">Kerr 14</strain>
    </source>
</reference>
<dbReference type="PANTHER" id="PTHR47637">
    <property type="entry name" value="CHAPERONE SURA"/>
    <property type="match status" value="1"/>
</dbReference>
<gene>
    <name evidence="3" type="ORF">AGR4C_Cc70156</name>
</gene>
<evidence type="ECO:0000256" key="1">
    <source>
        <dbReference type="ARBA" id="ARBA00022729"/>
    </source>
</evidence>
<evidence type="ECO:0008006" key="5">
    <source>
        <dbReference type="Google" id="ProtNLM"/>
    </source>
</evidence>
<protein>
    <recommendedName>
        <fullName evidence="5">Survival protein surA / peptidyl-prolyl cis-trans isomerase SurA</fullName>
    </recommendedName>
</protein>
<feature type="signal peptide" evidence="2">
    <location>
        <begin position="1"/>
        <end position="34"/>
    </location>
</feature>
<dbReference type="InterPro" id="IPR027304">
    <property type="entry name" value="Trigger_fact/SurA_dom_sf"/>
</dbReference>
<evidence type="ECO:0000256" key="2">
    <source>
        <dbReference type="SAM" id="SignalP"/>
    </source>
</evidence>
<accession>A0A1S7QD21</accession>
<dbReference type="AlphaFoldDB" id="A0A1S7QD21"/>
<dbReference type="RefSeq" id="WP_080866055.1">
    <property type="nucleotide sequence ID" value="NZ_LT009730.1"/>
</dbReference>
<dbReference type="Proteomes" id="UP000191897">
    <property type="component" value="Unassembled WGS sequence"/>
</dbReference>
<dbReference type="EMBL" id="FBWC01000016">
    <property type="protein sequence ID" value="CUX35018.1"/>
    <property type="molecule type" value="Genomic_DNA"/>
</dbReference>
<name>A0A1S7QD21_AGRTU</name>
<feature type="chain" id="PRO_5012887749" description="Survival protein surA / peptidyl-prolyl cis-trans isomerase SurA" evidence="2">
    <location>
        <begin position="35"/>
        <end position="316"/>
    </location>
</feature>